<evidence type="ECO:0000256" key="1">
    <source>
        <dbReference type="SAM" id="SignalP"/>
    </source>
</evidence>
<organism evidence="2 3">
    <name type="scientific">Myxococcus landrumensis</name>
    <dbReference type="NCBI Taxonomy" id="2813577"/>
    <lineage>
        <taxon>Bacteria</taxon>
        <taxon>Pseudomonadati</taxon>
        <taxon>Myxococcota</taxon>
        <taxon>Myxococcia</taxon>
        <taxon>Myxococcales</taxon>
        <taxon>Cystobacterineae</taxon>
        <taxon>Myxococcaceae</taxon>
        <taxon>Myxococcus</taxon>
    </lineage>
</organism>
<feature type="signal peptide" evidence="1">
    <location>
        <begin position="1"/>
        <end position="21"/>
    </location>
</feature>
<dbReference type="Proteomes" id="UP000663090">
    <property type="component" value="Chromosome"/>
</dbReference>
<name>A0ABX7NDQ3_9BACT</name>
<keyword evidence="3" id="KW-1185">Reference proteome</keyword>
<feature type="chain" id="PRO_5045855667" description="Lipoprotein" evidence="1">
    <location>
        <begin position="22"/>
        <end position="223"/>
    </location>
</feature>
<dbReference type="EMBL" id="CP071091">
    <property type="protein sequence ID" value="QSQ15730.1"/>
    <property type="molecule type" value="Genomic_DNA"/>
</dbReference>
<evidence type="ECO:0000313" key="3">
    <source>
        <dbReference type="Proteomes" id="UP000663090"/>
    </source>
</evidence>
<proteinExistence type="predicted"/>
<dbReference type="RefSeq" id="WP_206717422.1">
    <property type="nucleotide sequence ID" value="NZ_CP071091.1"/>
</dbReference>
<protein>
    <recommendedName>
        <fullName evidence="4">Lipoprotein</fullName>
    </recommendedName>
</protein>
<evidence type="ECO:0008006" key="4">
    <source>
        <dbReference type="Google" id="ProtNLM"/>
    </source>
</evidence>
<gene>
    <name evidence="2" type="ORF">JY572_06600</name>
</gene>
<keyword evidence="1" id="KW-0732">Signal</keyword>
<sequence>MNTTSKWFAVLWGGVSSLVLAQRPELTPSTPEATCEVSPVVRVTTLAGHPFDVEPTGIYTLTRAASWVQMRVGMSVGAGSPILSAVAFKHRDSGCLISVDGDGLQYGSKLDCEDGEIQVTATNALVIIRTPDQDVITVTRPSMPMDPLSLRITVSAKGSFRSTVGLCGPYTNPPAKGLVWTGTRIEKDAGLYANRWRLSDAVTFRESSLFFQLGEAQKHAGGE</sequence>
<reference evidence="2 3" key="1">
    <citation type="submission" date="2021-02" db="EMBL/GenBank/DDBJ databases">
        <title>De Novo genome assembly of isolated myxobacteria.</title>
        <authorList>
            <person name="Stevens D.C."/>
        </authorList>
    </citation>
    <scope>NUCLEOTIDE SEQUENCE [LARGE SCALE GENOMIC DNA]</scope>
    <source>
        <strain evidence="2 3">SCHIC003</strain>
    </source>
</reference>
<evidence type="ECO:0000313" key="2">
    <source>
        <dbReference type="EMBL" id="QSQ15730.1"/>
    </source>
</evidence>
<accession>A0ABX7NDQ3</accession>